<evidence type="ECO:0000256" key="6">
    <source>
        <dbReference type="ARBA" id="ARBA00023315"/>
    </source>
</evidence>
<evidence type="ECO:0000313" key="9">
    <source>
        <dbReference type="Proteomes" id="UP000787625"/>
    </source>
</evidence>
<reference evidence="8" key="2">
    <citation type="submission" date="2021-04" db="EMBL/GenBank/DDBJ databases">
        <authorList>
            <person name="Gilroy R."/>
        </authorList>
    </citation>
    <scope>NUCLEOTIDE SEQUENCE</scope>
    <source>
        <strain evidence="8">MalCec1-1739</strain>
    </source>
</reference>
<comment type="subcellular location">
    <subcellularLocation>
        <location evidence="1">Cell inner membrane</location>
    </subcellularLocation>
</comment>
<dbReference type="AlphaFoldDB" id="A0A9D2ZUL6"/>
<keyword evidence="5 7" id="KW-0472">Membrane</keyword>
<dbReference type="Proteomes" id="UP000787625">
    <property type="component" value="Unassembled WGS sequence"/>
</dbReference>
<evidence type="ECO:0000256" key="3">
    <source>
        <dbReference type="ARBA" id="ARBA00022519"/>
    </source>
</evidence>
<keyword evidence="3" id="KW-0997">Cell inner membrane</keyword>
<proteinExistence type="predicted"/>
<evidence type="ECO:0000256" key="7">
    <source>
        <dbReference type="SAM" id="Phobius"/>
    </source>
</evidence>
<keyword evidence="4" id="KW-0808">Transferase</keyword>
<evidence type="ECO:0000256" key="4">
    <source>
        <dbReference type="ARBA" id="ARBA00022679"/>
    </source>
</evidence>
<keyword evidence="7" id="KW-1133">Transmembrane helix</keyword>
<reference evidence="8" key="1">
    <citation type="journal article" date="2021" name="PeerJ">
        <title>Extensive microbial diversity within the chicken gut microbiome revealed by metagenomics and culture.</title>
        <authorList>
            <person name="Gilroy R."/>
            <person name="Ravi A."/>
            <person name="Getino M."/>
            <person name="Pursley I."/>
            <person name="Horton D.L."/>
            <person name="Alikhan N.F."/>
            <person name="Baker D."/>
            <person name="Gharbi K."/>
            <person name="Hall N."/>
            <person name="Watson M."/>
            <person name="Adriaenssens E.M."/>
            <person name="Foster-Nyarko E."/>
            <person name="Jarju S."/>
            <person name="Secka A."/>
            <person name="Antonio M."/>
            <person name="Oren A."/>
            <person name="Chaudhuri R.R."/>
            <person name="La Ragione R."/>
            <person name="Hildebrand F."/>
            <person name="Pallen M.J."/>
        </authorList>
    </citation>
    <scope>NUCLEOTIDE SEQUENCE</scope>
    <source>
        <strain evidence="8">MalCec1-1739</strain>
    </source>
</reference>
<evidence type="ECO:0000313" key="8">
    <source>
        <dbReference type="EMBL" id="HJD52584.1"/>
    </source>
</evidence>
<protein>
    <submittedName>
        <fullName evidence="8">Lysophospholipid acyltransferase family protein</fullName>
    </submittedName>
</protein>
<evidence type="ECO:0000256" key="5">
    <source>
        <dbReference type="ARBA" id="ARBA00023136"/>
    </source>
</evidence>
<dbReference type="Pfam" id="PF03279">
    <property type="entry name" value="Lip_A_acyltrans"/>
    <property type="match status" value="1"/>
</dbReference>
<evidence type="ECO:0000256" key="2">
    <source>
        <dbReference type="ARBA" id="ARBA00022475"/>
    </source>
</evidence>
<evidence type="ECO:0000256" key="1">
    <source>
        <dbReference type="ARBA" id="ARBA00004533"/>
    </source>
</evidence>
<dbReference type="PANTHER" id="PTHR30606:SF10">
    <property type="entry name" value="PHOSPHATIDYLINOSITOL MANNOSIDE ACYLTRANSFERASE"/>
    <property type="match status" value="1"/>
</dbReference>
<dbReference type="EMBL" id="DWUP01000051">
    <property type="protein sequence ID" value="HJD52584.1"/>
    <property type="molecule type" value="Genomic_DNA"/>
</dbReference>
<dbReference type="InterPro" id="IPR004960">
    <property type="entry name" value="LipA_acyltrans"/>
</dbReference>
<keyword evidence="6 8" id="KW-0012">Acyltransferase</keyword>
<gene>
    <name evidence="8" type="ORF">IAA93_02490</name>
</gene>
<comment type="caution">
    <text evidence="8">The sequence shown here is derived from an EMBL/GenBank/DDBJ whole genome shotgun (WGS) entry which is preliminary data.</text>
</comment>
<dbReference type="GO" id="GO:0005886">
    <property type="term" value="C:plasma membrane"/>
    <property type="evidence" value="ECO:0007669"/>
    <property type="project" value="UniProtKB-SubCell"/>
</dbReference>
<name>A0A9D2ZUL6_9BACT</name>
<accession>A0A9D2ZUL6</accession>
<dbReference type="PANTHER" id="PTHR30606">
    <property type="entry name" value="LIPID A BIOSYNTHESIS LAUROYL ACYLTRANSFERASE"/>
    <property type="match status" value="1"/>
</dbReference>
<dbReference type="GO" id="GO:0016746">
    <property type="term" value="F:acyltransferase activity"/>
    <property type="evidence" value="ECO:0007669"/>
    <property type="project" value="UniProtKB-KW"/>
</dbReference>
<keyword evidence="2" id="KW-1003">Cell membrane</keyword>
<sequence>MKKKLSYYLIFPLWHVFSLLPLRVLYCLSDMIYYPVYHIFGYRRRVVHKNLTESFPDKSPEEIGVIERKFYRYFCDYLMETVKYFSISEREIRRRMTFEGVDEVNRYLAEGKSSVLYMGHYCNWEWVSSLPLYVTKGDDTVRGHIYHRLENDTFDRLFYRMRYRFESQNIEMHDAIRYLVRCKRQDKKFVIGFISDQAPNWDNINMWTDFLNHKTSFFVGAESLAKLFDAAVFYVDVRRVRRGYYHAKFVKMTDRPKDYANYELTSEYARLLAQSIMAAPEYWLWSHNRWKRTYEEFVSRHVKKRCEGVSD</sequence>
<keyword evidence="7" id="KW-0812">Transmembrane</keyword>
<feature type="transmembrane region" description="Helical" evidence="7">
    <location>
        <begin position="7"/>
        <end position="26"/>
    </location>
</feature>
<organism evidence="8 9">
    <name type="scientific">Candidatus Avibacteroides avistercoris</name>
    <dbReference type="NCBI Taxonomy" id="2840690"/>
    <lineage>
        <taxon>Bacteria</taxon>
        <taxon>Pseudomonadati</taxon>
        <taxon>Bacteroidota</taxon>
        <taxon>Bacteroidia</taxon>
        <taxon>Bacteroidales</taxon>
        <taxon>Bacteroidaceae</taxon>
        <taxon>Bacteroidaceae incertae sedis</taxon>
        <taxon>Candidatus Avibacteroides</taxon>
    </lineage>
</organism>
<dbReference type="CDD" id="cd07984">
    <property type="entry name" value="LPLAT_LABLAT-like"/>
    <property type="match status" value="1"/>
</dbReference>
<dbReference type="GO" id="GO:0009247">
    <property type="term" value="P:glycolipid biosynthetic process"/>
    <property type="evidence" value="ECO:0007669"/>
    <property type="project" value="UniProtKB-ARBA"/>
</dbReference>